<dbReference type="Proteomes" id="UP000248729">
    <property type="component" value="Unassembled WGS sequence"/>
</dbReference>
<gene>
    <name evidence="4" type="ORF">DET48_111146</name>
</gene>
<dbReference type="GO" id="GO:0016491">
    <property type="term" value="F:oxidoreductase activity"/>
    <property type="evidence" value="ECO:0007669"/>
    <property type="project" value="UniProtKB-KW"/>
</dbReference>
<evidence type="ECO:0000313" key="4">
    <source>
        <dbReference type="EMBL" id="RAS63595.1"/>
    </source>
</evidence>
<dbReference type="InterPro" id="IPR002347">
    <property type="entry name" value="SDR_fam"/>
</dbReference>
<sequence length="255" mass="27818">MLAWLNLILFEQERGYLMLDVRNKNFIVTGATSGIGRLLTKRLIEQGANVAFCGRSESKLNELVSEITPCDSQTFSQAFDATNFELVDHFVAKASEKLGGIDVLVNCAGANTSRSAIADLSVDDLMGLVQLNMMSPFVFMKEVYNVSMKPRGQGIVINVLSTVCGFSNEGIGAYTASKAGIDALTKVFRKEAREHGVKVCAIYPGGVDTPFRAAERPEYLDPEQVVDAILFMASQNGISSVDELVIRPIVEKNYC</sequence>
<evidence type="ECO:0000256" key="3">
    <source>
        <dbReference type="RuleBase" id="RU000363"/>
    </source>
</evidence>
<proteinExistence type="inferred from homology"/>
<evidence type="ECO:0000256" key="1">
    <source>
        <dbReference type="ARBA" id="ARBA00006484"/>
    </source>
</evidence>
<comment type="caution">
    <text evidence="4">The sequence shown here is derived from an EMBL/GenBank/DDBJ whole genome shotgun (WGS) entry which is preliminary data.</text>
</comment>
<comment type="similarity">
    <text evidence="1 3">Belongs to the short-chain dehydrogenases/reductases (SDR) family.</text>
</comment>
<dbReference type="RefSeq" id="WP_112403925.1">
    <property type="nucleotide sequence ID" value="NZ_QLTR01000011.1"/>
</dbReference>
<name>A0A329E8Z8_VIBDI</name>
<dbReference type="PANTHER" id="PTHR44196">
    <property type="entry name" value="DEHYDROGENASE/REDUCTASE SDR FAMILY MEMBER 7B"/>
    <property type="match status" value="1"/>
</dbReference>
<dbReference type="CDD" id="cd05233">
    <property type="entry name" value="SDR_c"/>
    <property type="match status" value="1"/>
</dbReference>
<dbReference type="AlphaFoldDB" id="A0A329E8Z8"/>
<dbReference type="GO" id="GO:0016020">
    <property type="term" value="C:membrane"/>
    <property type="evidence" value="ECO:0007669"/>
    <property type="project" value="TreeGrafter"/>
</dbReference>
<organism evidence="4 5">
    <name type="scientific">Vibrio diazotrophicus</name>
    <dbReference type="NCBI Taxonomy" id="685"/>
    <lineage>
        <taxon>Bacteria</taxon>
        <taxon>Pseudomonadati</taxon>
        <taxon>Pseudomonadota</taxon>
        <taxon>Gammaproteobacteria</taxon>
        <taxon>Vibrionales</taxon>
        <taxon>Vibrionaceae</taxon>
        <taxon>Vibrio</taxon>
    </lineage>
</organism>
<evidence type="ECO:0000313" key="5">
    <source>
        <dbReference type="Proteomes" id="UP000248729"/>
    </source>
</evidence>
<dbReference type="SUPFAM" id="SSF51735">
    <property type="entry name" value="NAD(P)-binding Rossmann-fold domains"/>
    <property type="match status" value="1"/>
</dbReference>
<dbReference type="InterPro" id="IPR036291">
    <property type="entry name" value="NAD(P)-bd_dom_sf"/>
</dbReference>
<dbReference type="Pfam" id="PF00106">
    <property type="entry name" value="adh_short"/>
    <property type="match status" value="1"/>
</dbReference>
<dbReference type="PRINTS" id="PR00081">
    <property type="entry name" value="GDHRDH"/>
</dbReference>
<dbReference type="PANTHER" id="PTHR44196:SF1">
    <property type="entry name" value="DEHYDROGENASE_REDUCTASE SDR FAMILY MEMBER 7B"/>
    <property type="match status" value="1"/>
</dbReference>
<dbReference type="PRINTS" id="PR00080">
    <property type="entry name" value="SDRFAMILY"/>
</dbReference>
<dbReference type="Gene3D" id="3.40.50.720">
    <property type="entry name" value="NAD(P)-binding Rossmann-like Domain"/>
    <property type="match status" value="1"/>
</dbReference>
<dbReference type="PROSITE" id="PS00061">
    <property type="entry name" value="ADH_SHORT"/>
    <property type="match status" value="1"/>
</dbReference>
<protein>
    <submittedName>
        <fullName evidence="4">NAD(P)-dependent dehydrogenase (Short-subunit alcohol dehydrogenase family)</fullName>
    </submittedName>
</protein>
<dbReference type="InterPro" id="IPR020904">
    <property type="entry name" value="Sc_DH/Rdtase_CS"/>
</dbReference>
<evidence type="ECO:0000256" key="2">
    <source>
        <dbReference type="ARBA" id="ARBA00023002"/>
    </source>
</evidence>
<keyword evidence="2" id="KW-0560">Oxidoreductase</keyword>
<reference evidence="4 5" key="1">
    <citation type="submission" date="2018-06" db="EMBL/GenBank/DDBJ databases">
        <title>Freshwater and sediment microbial communities from various areas in North America, analyzing microbe dynamics in response to fracking.</title>
        <authorList>
            <person name="Lamendella R."/>
        </authorList>
    </citation>
    <scope>NUCLEOTIDE SEQUENCE [LARGE SCALE GENOMIC DNA]</scope>
    <source>
        <strain evidence="4 5">99A</strain>
    </source>
</reference>
<accession>A0A329E8Z8</accession>
<dbReference type="EMBL" id="QLTR01000011">
    <property type="protein sequence ID" value="RAS63595.1"/>
    <property type="molecule type" value="Genomic_DNA"/>
</dbReference>